<gene>
    <name evidence="8" type="ORF">NCTC10723_01215</name>
</gene>
<dbReference type="EMBL" id="UGGU01000003">
    <property type="protein sequence ID" value="STO31756.1"/>
    <property type="molecule type" value="Genomic_DNA"/>
</dbReference>
<evidence type="ECO:0000256" key="4">
    <source>
        <dbReference type="ARBA" id="ARBA00022692"/>
    </source>
</evidence>
<reference evidence="8 9" key="1">
    <citation type="submission" date="2018-06" db="EMBL/GenBank/DDBJ databases">
        <authorList>
            <consortium name="Pathogen Informatics"/>
            <person name="Doyle S."/>
        </authorList>
    </citation>
    <scope>NUCLEOTIDE SEQUENCE [LARGE SCALE GENOMIC DNA]</scope>
    <source>
        <strain evidence="8 9">NCTC10723</strain>
    </source>
</reference>
<keyword evidence="5 7" id="KW-1133">Transmembrane helix</keyword>
<proteinExistence type="inferred from homology"/>
<dbReference type="InterPro" id="IPR003370">
    <property type="entry name" value="Chromate_transpt"/>
</dbReference>
<feature type="transmembrane region" description="Helical" evidence="7">
    <location>
        <begin position="6"/>
        <end position="24"/>
    </location>
</feature>
<dbReference type="AlphaFoldDB" id="A0A377GXV7"/>
<sequence>MLLTSTFIISMFTFGGGCLIISLLKKKFSDEMEWIEEKEMLNLAAIAQSAPGAVAINAAILVGYKIGGVRGTLVSILGTIIPPFLIISGISFCYTAFCENYIVSAVLKGMQSGVVAVIVDVTLNLGKNMVCESGKEALIIMIVVFLAVYLFSVNITIVILLCAILGAVKTFIKLRREK</sequence>
<evidence type="ECO:0000256" key="3">
    <source>
        <dbReference type="ARBA" id="ARBA00022475"/>
    </source>
</evidence>
<feature type="transmembrane region" description="Helical" evidence="7">
    <location>
        <begin position="45"/>
        <end position="67"/>
    </location>
</feature>
<dbReference type="PANTHER" id="PTHR43663:SF1">
    <property type="entry name" value="CHROMATE TRANSPORTER"/>
    <property type="match status" value="1"/>
</dbReference>
<evidence type="ECO:0000256" key="6">
    <source>
        <dbReference type="ARBA" id="ARBA00023136"/>
    </source>
</evidence>
<comment type="similarity">
    <text evidence="2">Belongs to the chromate ion transporter (CHR) (TC 2.A.51) family.</text>
</comment>
<comment type="subcellular location">
    <subcellularLocation>
        <location evidence="1">Cell membrane</location>
        <topology evidence="1">Multi-pass membrane protein</topology>
    </subcellularLocation>
</comment>
<feature type="transmembrane region" description="Helical" evidence="7">
    <location>
        <begin position="101"/>
        <end position="119"/>
    </location>
</feature>
<dbReference type="GO" id="GO:0015109">
    <property type="term" value="F:chromate transmembrane transporter activity"/>
    <property type="evidence" value="ECO:0007669"/>
    <property type="project" value="InterPro"/>
</dbReference>
<evidence type="ECO:0000313" key="9">
    <source>
        <dbReference type="Proteomes" id="UP000255328"/>
    </source>
</evidence>
<keyword evidence="6 7" id="KW-0472">Membrane</keyword>
<accession>A0A377GXV7</accession>
<keyword evidence="4 7" id="KW-0812">Transmembrane</keyword>
<dbReference type="PANTHER" id="PTHR43663">
    <property type="entry name" value="CHROMATE TRANSPORT PROTEIN-RELATED"/>
    <property type="match status" value="1"/>
</dbReference>
<dbReference type="GO" id="GO:0005886">
    <property type="term" value="C:plasma membrane"/>
    <property type="evidence" value="ECO:0007669"/>
    <property type="project" value="UniProtKB-SubCell"/>
</dbReference>
<dbReference type="Pfam" id="PF02417">
    <property type="entry name" value="Chromate_transp"/>
    <property type="match status" value="1"/>
</dbReference>
<dbReference type="Proteomes" id="UP000255328">
    <property type="component" value="Unassembled WGS sequence"/>
</dbReference>
<dbReference type="OrthoDB" id="9027281at2"/>
<evidence type="ECO:0000256" key="1">
    <source>
        <dbReference type="ARBA" id="ARBA00004651"/>
    </source>
</evidence>
<protein>
    <submittedName>
        <fullName evidence="8">Chromate transporter, chromate ion transporter (CHR) family</fullName>
    </submittedName>
</protein>
<dbReference type="RefSeq" id="WP_115270352.1">
    <property type="nucleotide sequence ID" value="NZ_UGGU01000003.1"/>
</dbReference>
<dbReference type="InterPro" id="IPR052518">
    <property type="entry name" value="CHR_Transporter"/>
</dbReference>
<feature type="transmembrane region" description="Helical" evidence="7">
    <location>
        <begin position="139"/>
        <end position="168"/>
    </location>
</feature>
<feature type="transmembrane region" description="Helical" evidence="7">
    <location>
        <begin position="73"/>
        <end position="94"/>
    </location>
</feature>
<evidence type="ECO:0000313" key="8">
    <source>
        <dbReference type="EMBL" id="STO31756.1"/>
    </source>
</evidence>
<keyword evidence="9" id="KW-1185">Reference proteome</keyword>
<keyword evidence="3" id="KW-1003">Cell membrane</keyword>
<name>A0A377GXV7_9FUSO</name>
<evidence type="ECO:0000256" key="5">
    <source>
        <dbReference type="ARBA" id="ARBA00022989"/>
    </source>
</evidence>
<evidence type="ECO:0000256" key="7">
    <source>
        <dbReference type="SAM" id="Phobius"/>
    </source>
</evidence>
<organism evidence="8 9">
    <name type="scientific">Fusobacterium necrogenes</name>
    <dbReference type="NCBI Taxonomy" id="858"/>
    <lineage>
        <taxon>Bacteria</taxon>
        <taxon>Fusobacteriati</taxon>
        <taxon>Fusobacteriota</taxon>
        <taxon>Fusobacteriia</taxon>
        <taxon>Fusobacteriales</taxon>
        <taxon>Fusobacteriaceae</taxon>
        <taxon>Fusobacterium</taxon>
    </lineage>
</organism>
<evidence type="ECO:0000256" key="2">
    <source>
        <dbReference type="ARBA" id="ARBA00005262"/>
    </source>
</evidence>